<evidence type="ECO:0000256" key="7">
    <source>
        <dbReference type="ARBA" id="ARBA00022786"/>
    </source>
</evidence>
<evidence type="ECO:0000256" key="5">
    <source>
        <dbReference type="ARBA" id="ARBA00022581"/>
    </source>
</evidence>
<dbReference type="InterPro" id="IPR036390">
    <property type="entry name" value="WH_DNA-bd_sf"/>
</dbReference>
<comment type="caution">
    <text evidence="16">The sequence shown here is derived from an EMBL/GenBank/DDBJ whole genome shotgun (WGS) entry which is preliminary data.</text>
</comment>
<evidence type="ECO:0000256" key="11">
    <source>
        <dbReference type="ARBA" id="ARBA00068304"/>
    </source>
</evidence>
<feature type="compositionally biased region" description="Low complexity" evidence="14">
    <location>
        <begin position="52"/>
        <end position="85"/>
    </location>
</feature>
<keyword evidence="7" id="KW-0833">Ubl conjugation pathway</keyword>
<evidence type="ECO:0000256" key="4">
    <source>
        <dbReference type="ARBA" id="ARBA00022553"/>
    </source>
</evidence>
<dbReference type="InterPro" id="IPR036317">
    <property type="entry name" value="Cullin_homology_sf"/>
</dbReference>
<keyword evidence="4" id="KW-0597">Phosphoprotein</keyword>
<dbReference type="GO" id="GO:0031625">
    <property type="term" value="F:ubiquitin protein ligase binding"/>
    <property type="evidence" value="ECO:0007669"/>
    <property type="project" value="InterPro"/>
</dbReference>
<evidence type="ECO:0000256" key="1">
    <source>
        <dbReference type="ARBA" id="ARBA00004906"/>
    </source>
</evidence>
<evidence type="ECO:0000256" key="10">
    <source>
        <dbReference type="ARBA" id="ARBA00023204"/>
    </source>
</evidence>
<dbReference type="GO" id="GO:0043161">
    <property type="term" value="P:proteasome-mediated ubiquitin-dependent protein catabolic process"/>
    <property type="evidence" value="ECO:0007669"/>
    <property type="project" value="UniProtKB-ARBA"/>
</dbReference>
<dbReference type="FunFam" id="1.20.1310.10:FF:000010">
    <property type="entry name" value="Cullin 4B"/>
    <property type="match status" value="1"/>
</dbReference>
<dbReference type="Pfam" id="PF00888">
    <property type="entry name" value="Cullin"/>
    <property type="match status" value="1"/>
</dbReference>
<dbReference type="GO" id="GO:0042254">
    <property type="term" value="P:ribosome biogenesis"/>
    <property type="evidence" value="ECO:0007669"/>
    <property type="project" value="UniProtKB-ARBA"/>
</dbReference>
<evidence type="ECO:0000256" key="6">
    <source>
        <dbReference type="ARBA" id="ARBA00022763"/>
    </source>
</evidence>
<dbReference type="SUPFAM" id="SSF46785">
    <property type="entry name" value="Winged helix' DNA-binding domain"/>
    <property type="match status" value="1"/>
</dbReference>
<dbReference type="FunFam" id="1.10.10.10:FF:000050">
    <property type="entry name" value="Cullin 4B"/>
    <property type="match status" value="1"/>
</dbReference>
<keyword evidence="9" id="KW-0090">Biological rhythms</keyword>
<dbReference type="Pfam" id="PF10557">
    <property type="entry name" value="Cullin_Nedd8"/>
    <property type="match status" value="1"/>
</dbReference>
<evidence type="ECO:0000313" key="17">
    <source>
        <dbReference type="Proteomes" id="UP000567624"/>
    </source>
</evidence>
<feature type="domain" description="Cullin family profile" evidence="15">
    <location>
        <begin position="551"/>
        <end position="779"/>
    </location>
</feature>
<dbReference type="UniPathway" id="UPA00143"/>
<feature type="region of interest" description="Disordered" evidence="14">
    <location>
        <begin position="1"/>
        <end position="89"/>
    </location>
</feature>
<evidence type="ECO:0000256" key="8">
    <source>
        <dbReference type="ARBA" id="ARBA00022843"/>
    </source>
</evidence>
<organism evidence="16 17">
    <name type="scientific">Smithornis capensis</name>
    <dbReference type="NCBI Taxonomy" id="363769"/>
    <lineage>
        <taxon>Eukaryota</taxon>
        <taxon>Metazoa</taxon>
        <taxon>Chordata</taxon>
        <taxon>Craniata</taxon>
        <taxon>Vertebrata</taxon>
        <taxon>Euteleostomi</taxon>
        <taxon>Archelosauria</taxon>
        <taxon>Archosauria</taxon>
        <taxon>Dinosauria</taxon>
        <taxon>Saurischia</taxon>
        <taxon>Theropoda</taxon>
        <taxon>Coelurosauria</taxon>
        <taxon>Aves</taxon>
        <taxon>Neognathae</taxon>
        <taxon>Neoaves</taxon>
        <taxon>Telluraves</taxon>
        <taxon>Australaves</taxon>
        <taxon>Passeriformes</taxon>
        <taxon>Eurylaimidae</taxon>
        <taxon>Smithornis</taxon>
    </lineage>
</organism>
<evidence type="ECO:0000259" key="15">
    <source>
        <dbReference type="PROSITE" id="PS50069"/>
    </source>
</evidence>
<dbReference type="FunFam" id="1.20.1310.10:FF:000008">
    <property type="entry name" value="Cullin 4B"/>
    <property type="match status" value="1"/>
</dbReference>
<dbReference type="Gene3D" id="1.10.10.10">
    <property type="entry name" value="Winged helix-like DNA-binding domain superfamily/Winged helix DNA-binding domain"/>
    <property type="match status" value="1"/>
</dbReference>
<dbReference type="AlphaFoldDB" id="A0A7K8Q957"/>
<dbReference type="SMART" id="SM00884">
    <property type="entry name" value="Cullin_Nedd8"/>
    <property type="match status" value="1"/>
</dbReference>
<dbReference type="InterPro" id="IPR036388">
    <property type="entry name" value="WH-like_DNA-bd_sf"/>
</dbReference>
<dbReference type="InterPro" id="IPR016159">
    <property type="entry name" value="Cullin_repeat-like_dom_sf"/>
</dbReference>
<evidence type="ECO:0000256" key="14">
    <source>
        <dbReference type="SAM" id="MobiDB-lite"/>
    </source>
</evidence>
<dbReference type="GO" id="GO:0031464">
    <property type="term" value="C:Cul4A-RING E3 ubiquitin ligase complex"/>
    <property type="evidence" value="ECO:0007669"/>
    <property type="project" value="UniProtKB-ARBA"/>
</dbReference>
<protein>
    <recommendedName>
        <fullName evidence="11">Cullin-4A</fullName>
    </recommendedName>
</protein>
<dbReference type="Pfam" id="PF26557">
    <property type="entry name" value="Cullin_AB"/>
    <property type="match status" value="1"/>
</dbReference>
<feature type="non-terminal residue" evidence="16">
    <location>
        <position position="906"/>
    </location>
</feature>
<dbReference type="InterPro" id="IPR016157">
    <property type="entry name" value="Cullin_CS"/>
</dbReference>
<evidence type="ECO:0000256" key="3">
    <source>
        <dbReference type="ARBA" id="ARBA00022499"/>
    </source>
</evidence>
<dbReference type="InterPro" id="IPR019559">
    <property type="entry name" value="Cullin_neddylation_domain"/>
</dbReference>
<keyword evidence="8" id="KW-0832">Ubl conjugation</keyword>
<dbReference type="FunFam" id="3.30.230.130:FF:000001">
    <property type="entry name" value="Cullin 4A"/>
    <property type="match status" value="1"/>
</dbReference>
<dbReference type="Proteomes" id="UP000567624">
    <property type="component" value="Unassembled WGS sequence"/>
</dbReference>
<keyword evidence="3" id="KW-1017">Isopeptide bond</keyword>
<dbReference type="InterPro" id="IPR059120">
    <property type="entry name" value="Cullin-like_AB"/>
</dbReference>
<dbReference type="SUPFAM" id="SSF75632">
    <property type="entry name" value="Cullin homology domain"/>
    <property type="match status" value="1"/>
</dbReference>
<sequence length="906" mass="104081">MFPTGFSSPNPPAAAQEVRPATDGNTSSSSSCKKRKLNNSSNSNSEKEEFDSISSCTSSPSKNTSSSSSSVITTSSCSSSGVASSNHHLQKKLRFEDSVDFIGLDVKMAEESSSSSSPAASSQQQHQQQLKNKSLLISSVAVGHHANGLTKAASSTVSSFANSKPGSAKKLVIKNFKDKPKLPENYTDETWQKLKEAVEAIQNSTSIKYNLEELYQAVENLCSYKISANLYKQLRQICEDHIKAQIHQFREYPFFSSLPINHYFLNDFFMDSLDSVLFLKKIDKCWQDHCRQMIMIRSIFLFLDRTYVLQNSMLPSIWDMGLELFRTHIISDQKVQNKTIDGILLLIERERNGEAIDRSLLRSLLSMLSDLQIYQDSFEHRFLEETNRLYAAEGQRLMQEREVPEYLHHVNKRLEEEADRIITYLDQSTQKPLIATVEKQLLGEHLTAILQKGLNHLLDENRIHDLSLLYQLFSRVRGGVQVLLQHWIEYIKAFGSTIVINPEKDKTMVQELLDFKDKVDHIIDVCFLKNEKFVNAMKEAFETFINKRPNKPAELIAKYVDSKLRAGNKEATDEELEKMLDKIMIIFRFIYGKDVFEAFYKKDLAKRLLVGKSASVDAEKSMLSKLKHECGAAFTSKLEGMFKDMELSKDIMIQFKQYMQNQNVPGNIELTVNILTMGYWPTYVPMEVHLPPEMVKLQEIFKTFYLGKHSGRKLQWQSTLGHCVLKAEFKEGKKELQVSLFQTLVLLMFNEGEEFSLEEIKQATGIEDGELRRTLQSLACGKARVLTKSPKGKDVEDGDKFTCNDDFRHKLFRIKINQIQMKETVEEQASTTERVFQDRQYQIDAAIVRIMKMRKTLSHNLLVSEVYNQLKFPVKPADLKKRIESLIDRDYMERDKENPNQYNYIA</sequence>
<dbReference type="GO" id="GO:0048511">
    <property type="term" value="P:rhythmic process"/>
    <property type="evidence" value="ECO:0007669"/>
    <property type="project" value="UniProtKB-KW"/>
</dbReference>
<evidence type="ECO:0000313" key="16">
    <source>
        <dbReference type="EMBL" id="NXF01438.1"/>
    </source>
</evidence>
<evidence type="ECO:0000256" key="12">
    <source>
        <dbReference type="PROSITE-ProRule" id="PRU00330"/>
    </source>
</evidence>
<dbReference type="GO" id="GO:0016567">
    <property type="term" value="P:protein ubiquitination"/>
    <property type="evidence" value="ECO:0007669"/>
    <property type="project" value="UniProtKB-UniPathway"/>
</dbReference>
<accession>A0A7K8Q957</accession>
<dbReference type="PROSITE" id="PS01256">
    <property type="entry name" value="CULLIN_1"/>
    <property type="match status" value="1"/>
</dbReference>
<name>A0A7K8Q957_9PASS</name>
<dbReference type="PANTHER" id="PTHR11932">
    <property type="entry name" value="CULLIN"/>
    <property type="match status" value="1"/>
</dbReference>
<keyword evidence="5" id="KW-0945">Host-virus interaction</keyword>
<keyword evidence="10" id="KW-0234">DNA repair</keyword>
<dbReference type="InterPro" id="IPR001373">
    <property type="entry name" value="Cullin_N"/>
</dbReference>
<dbReference type="Gene3D" id="3.30.230.130">
    <property type="entry name" value="Cullin, Chain C, Domain 2"/>
    <property type="match status" value="1"/>
</dbReference>
<keyword evidence="17" id="KW-1185">Reference proteome</keyword>
<dbReference type="GO" id="GO:0034644">
    <property type="term" value="P:cellular response to UV"/>
    <property type="evidence" value="ECO:0007669"/>
    <property type="project" value="UniProtKB-ARBA"/>
</dbReference>
<dbReference type="GO" id="GO:0006281">
    <property type="term" value="P:DNA repair"/>
    <property type="evidence" value="ECO:0007669"/>
    <property type="project" value="UniProtKB-KW"/>
</dbReference>
<dbReference type="SMART" id="SM00182">
    <property type="entry name" value="CULLIN"/>
    <property type="match status" value="1"/>
</dbReference>
<dbReference type="FunFam" id="1.20.1310.10:FF:000004">
    <property type="entry name" value="Cullin 4B"/>
    <property type="match status" value="1"/>
</dbReference>
<evidence type="ECO:0000256" key="2">
    <source>
        <dbReference type="ARBA" id="ARBA00006019"/>
    </source>
</evidence>
<feature type="non-terminal residue" evidence="16">
    <location>
        <position position="1"/>
    </location>
</feature>
<dbReference type="InterPro" id="IPR045093">
    <property type="entry name" value="Cullin"/>
</dbReference>
<dbReference type="GO" id="GO:0051246">
    <property type="term" value="P:regulation of protein metabolic process"/>
    <property type="evidence" value="ECO:0007669"/>
    <property type="project" value="UniProtKB-ARBA"/>
</dbReference>
<comment type="pathway">
    <text evidence="1">Protein modification; protein ubiquitination.</text>
</comment>
<dbReference type="FunFam" id="1.20.1310.10:FF:000003">
    <property type="entry name" value="Cullin 4A"/>
    <property type="match status" value="1"/>
</dbReference>
<keyword evidence="6" id="KW-0227">DNA damage</keyword>
<evidence type="ECO:0000256" key="13">
    <source>
        <dbReference type="RuleBase" id="RU003829"/>
    </source>
</evidence>
<comment type="similarity">
    <text evidence="2 12 13">Belongs to the cullin family.</text>
</comment>
<dbReference type="EMBL" id="VWYW01000008">
    <property type="protein sequence ID" value="NXF01438.1"/>
    <property type="molecule type" value="Genomic_DNA"/>
</dbReference>
<proteinExistence type="inferred from homology"/>
<dbReference type="PROSITE" id="PS50069">
    <property type="entry name" value="CULLIN_2"/>
    <property type="match status" value="1"/>
</dbReference>
<evidence type="ECO:0000256" key="9">
    <source>
        <dbReference type="ARBA" id="ARBA00023108"/>
    </source>
</evidence>
<dbReference type="InterPro" id="IPR016158">
    <property type="entry name" value="Cullin_homology"/>
</dbReference>
<dbReference type="Gene3D" id="1.20.1310.10">
    <property type="entry name" value="Cullin Repeats"/>
    <property type="match status" value="4"/>
</dbReference>
<gene>
    <name evidence="16" type="primary">Cul4b</name>
    <name evidence="16" type="ORF">SMICAP_R08784</name>
</gene>
<dbReference type="SUPFAM" id="SSF74788">
    <property type="entry name" value="Cullin repeat-like"/>
    <property type="match status" value="1"/>
</dbReference>
<dbReference type="GO" id="GO:0032502">
    <property type="term" value="P:developmental process"/>
    <property type="evidence" value="ECO:0007669"/>
    <property type="project" value="UniProtKB-ARBA"/>
</dbReference>
<reference evidence="16 17" key="1">
    <citation type="submission" date="2019-09" db="EMBL/GenBank/DDBJ databases">
        <title>Bird 10,000 Genomes (B10K) Project - Family phase.</title>
        <authorList>
            <person name="Zhang G."/>
        </authorList>
    </citation>
    <scope>NUCLEOTIDE SEQUENCE [LARGE SCALE GENOMIC DNA]</scope>
    <source>
        <strain evidence="16">B10K-CU-031-20</strain>
    </source>
</reference>